<dbReference type="PANTHER" id="PTHR40733">
    <property type="entry name" value="ZINC-RIBBON RNA-BINDING PROTEIN INVOLVED IN TRANSLATION-RELATED"/>
    <property type="match status" value="1"/>
</dbReference>
<dbReference type="PATRIC" id="fig|1273541.4.peg.1988"/>
<organism evidence="2 4">
    <name type="scientific">Pyrodictium delaneyi</name>
    <dbReference type="NCBI Taxonomy" id="1273541"/>
    <lineage>
        <taxon>Archaea</taxon>
        <taxon>Thermoproteota</taxon>
        <taxon>Thermoprotei</taxon>
        <taxon>Desulfurococcales</taxon>
        <taxon>Pyrodictiaceae</taxon>
        <taxon>Pyrodictium</taxon>
    </lineage>
</organism>
<dbReference type="NCBIfam" id="NF011481">
    <property type="entry name" value="PRK14890.1"/>
    <property type="match status" value="1"/>
</dbReference>
<dbReference type="InterPro" id="IPR011668">
    <property type="entry name" value="HVO_2753-like_ZBP"/>
</dbReference>
<reference evidence="2 4" key="1">
    <citation type="submission" date="2015-10" db="EMBL/GenBank/DDBJ databases">
        <title>Complete genome sequence of hyperthermophilic archaeon Pyrodictium delaneyi Su06.</title>
        <authorList>
            <person name="Jung J.-H."/>
            <person name="Lin J."/>
            <person name="Holden J.F."/>
            <person name="Park C.-S."/>
        </authorList>
    </citation>
    <scope>NUCLEOTIDE SEQUENCE [LARGE SCALE GENOMIC DNA]</scope>
    <source>
        <strain evidence="2 4">Su06</strain>
    </source>
</reference>
<proteinExistence type="predicted"/>
<dbReference type="Proteomes" id="UP000058613">
    <property type="component" value="Chromosome"/>
</dbReference>
<sequence>MALSLEVSRKPSIVEATKVPMCTSCNRPITPWEKGVAFLCPNCGEVVIWRCSSCRKMGVQYRCPKCGFEGP</sequence>
<keyword evidence="5" id="KW-1185">Reference proteome</keyword>
<dbReference type="OrthoDB" id="35104at2157"/>
<dbReference type="Pfam" id="PF07754">
    <property type="entry name" value="HVO_2753_ZBP"/>
    <property type="match status" value="1"/>
</dbReference>
<evidence type="ECO:0000313" key="3">
    <source>
        <dbReference type="EMBL" id="OWJ55204.1"/>
    </source>
</evidence>
<evidence type="ECO:0000313" key="4">
    <source>
        <dbReference type="Proteomes" id="UP000058613"/>
    </source>
</evidence>
<dbReference type="AlphaFoldDB" id="A0A0N7JDD8"/>
<evidence type="ECO:0000313" key="2">
    <source>
        <dbReference type="EMBL" id="ALL01913.1"/>
    </source>
</evidence>
<reference evidence="3 5" key="2">
    <citation type="submission" date="2017-05" db="EMBL/GenBank/DDBJ databases">
        <title>The draft genome of the hyperthermophilic archaeon 'Pyrodictium delaneyi strain Hulk', an iron and nitrate reducer, reveals the capacity for sulfate reduction.</title>
        <authorList>
            <person name="Demey L.M."/>
            <person name="Miller C."/>
            <person name="Manzella M."/>
            <person name="Reguera G."/>
            <person name="Kashefi K."/>
        </authorList>
    </citation>
    <scope>NUCLEOTIDE SEQUENCE [LARGE SCALE GENOMIC DNA]</scope>
    <source>
        <strain evidence="3 5">Hulk</strain>
    </source>
</reference>
<dbReference type="STRING" id="1273541.Pyrde_1870"/>
<dbReference type="RefSeq" id="WP_082419687.1">
    <property type="nucleotide sequence ID" value="NZ_CP013011.1"/>
</dbReference>
<dbReference type="KEGG" id="pdl:Pyrde_1870"/>
<protein>
    <submittedName>
        <fullName evidence="2 3">RNA-binding protein</fullName>
    </submittedName>
</protein>
<feature type="domain" description="Small zinc finger protein HVO-2753-like zinc-binding pocket" evidence="1">
    <location>
        <begin position="22"/>
        <end position="67"/>
    </location>
</feature>
<dbReference type="GeneID" id="26100212"/>
<gene>
    <name evidence="3" type="ORF">Pdsh_04045</name>
    <name evidence="2" type="ORF">Pyrde_1870</name>
</gene>
<evidence type="ECO:0000313" key="5">
    <source>
        <dbReference type="Proteomes" id="UP000196694"/>
    </source>
</evidence>
<dbReference type="EMBL" id="CP013011">
    <property type="protein sequence ID" value="ALL01913.1"/>
    <property type="molecule type" value="Genomic_DNA"/>
</dbReference>
<dbReference type="InterPro" id="IPR044720">
    <property type="entry name" value="HVO_2753-like"/>
</dbReference>
<evidence type="ECO:0000259" key="1">
    <source>
        <dbReference type="Pfam" id="PF07754"/>
    </source>
</evidence>
<dbReference type="Proteomes" id="UP000196694">
    <property type="component" value="Unassembled WGS sequence"/>
</dbReference>
<accession>A0A0N7JDD8</accession>
<dbReference type="EMBL" id="NCQP01000002">
    <property type="protein sequence ID" value="OWJ55204.1"/>
    <property type="molecule type" value="Genomic_DNA"/>
</dbReference>
<name>A0A0N7JDD8_9CREN</name>
<dbReference type="PANTHER" id="PTHR40733:SF1">
    <property type="entry name" value="SMALL ZINC FINGER PROTEIN HVO-2753-LIKE ZINC-BINDING POCKET DOMAIN-CONTAINING PROTEIN"/>
    <property type="match status" value="1"/>
</dbReference>